<name>A0A1F6M522_9BACT</name>
<dbReference type="AlphaFoldDB" id="A0A1F6M522"/>
<dbReference type="Proteomes" id="UP000178742">
    <property type="component" value="Unassembled WGS sequence"/>
</dbReference>
<feature type="transmembrane region" description="Helical" evidence="1">
    <location>
        <begin position="12"/>
        <end position="30"/>
    </location>
</feature>
<keyword evidence="1" id="KW-0812">Transmembrane</keyword>
<evidence type="ECO:0000256" key="1">
    <source>
        <dbReference type="SAM" id="Phobius"/>
    </source>
</evidence>
<reference evidence="2 3" key="1">
    <citation type="journal article" date="2016" name="Nat. Commun.">
        <title>Thousands of microbial genomes shed light on interconnected biogeochemical processes in an aquifer system.</title>
        <authorList>
            <person name="Anantharaman K."/>
            <person name="Brown C.T."/>
            <person name="Hug L.A."/>
            <person name="Sharon I."/>
            <person name="Castelle C.J."/>
            <person name="Probst A.J."/>
            <person name="Thomas B.C."/>
            <person name="Singh A."/>
            <person name="Wilkins M.J."/>
            <person name="Karaoz U."/>
            <person name="Brodie E.L."/>
            <person name="Williams K.H."/>
            <person name="Hubbard S.S."/>
            <person name="Banfield J.F."/>
        </authorList>
    </citation>
    <scope>NUCLEOTIDE SEQUENCE [LARGE SCALE GENOMIC DNA]</scope>
</reference>
<evidence type="ECO:0000313" key="3">
    <source>
        <dbReference type="Proteomes" id="UP000178742"/>
    </source>
</evidence>
<keyword evidence="1" id="KW-0472">Membrane</keyword>
<evidence type="ECO:0000313" key="2">
    <source>
        <dbReference type="EMBL" id="OGH66716.1"/>
    </source>
</evidence>
<dbReference type="STRING" id="1798676.A3B90_02790"/>
<protein>
    <submittedName>
        <fullName evidence="2">Uncharacterized protein</fullName>
    </submittedName>
</protein>
<proteinExistence type="predicted"/>
<organism evidence="2 3">
    <name type="scientific">Candidatus Magasanikbacteria bacterium RIFCSPHIGHO2_02_FULL_41_13</name>
    <dbReference type="NCBI Taxonomy" id="1798676"/>
    <lineage>
        <taxon>Bacteria</taxon>
        <taxon>Candidatus Magasanikiibacteriota</taxon>
    </lineage>
</organism>
<accession>A0A1F6M522</accession>
<dbReference type="EMBL" id="MFPX01000011">
    <property type="protein sequence ID" value="OGH66716.1"/>
    <property type="molecule type" value="Genomic_DNA"/>
</dbReference>
<comment type="caution">
    <text evidence="2">The sequence shown here is derived from an EMBL/GenBank/DDBJ whole genome shotgun (WGS) entry which is preliminary data.</text>
</comment>
<sequence>MKNNMNIFKKKGVQIFLIGGVVGFLLPLIYDSISFIGPPLLGKILLFPVVMSGVLLGQEILRFACKFSEDPHWCMAGQLDGGPNDWLIYFCIYLVSVLFYGLVFWLLYRLIQYFRKRKAV</sequence>
<keyword evidence="1" id="KW-1133">Transmembrane helix</keyword>
<feature type="transmembrane region" description="Helical" evidence="1">
    <location>
        <begin position="86"/>
        <end position="108"/>
    </location>
</feature>
<gene>
    <name evidence="2" type="ORF">A3B90_02790</name>
</gene>